<gene>
    <name evidence="8" type="primary">RRT14</name>
    <name evidence="10" type="ORF">C7M61_001617</name>
</gene>
<dbReference type="VEuPathDB" id="FungiDB:C7M61_001617"/>
<evidence type="ECO:0000256" key="2">
    <source>
        <dbReference type="ARBA" id="ARBA00004604"/>
    </source>
</evidence>
<feature type="region of interest" description="Disordered" evidence="9">
    <location>
        <begin position="171"/>
        <end position="198"/>
    </location>
</feature>
<comment type="caution">
    <text evidence="10">The sequence shown here is derived from an EMBL/GenBank/DDBJ whole genome shotgun (WGS) entry which is preliminary data.</text>
</comment>
<keyword evidence="5 8" id="KW-0805">Transcription regulation</keyword>
<comment type="similarity">
    <text evidence="3 8">Belongs to the RRT14 family.</text>
</comment>
<evidence type="ECO:0000256" key="4">
    <source>
        <dbReference type="ARBA" id="ARBA00014115"/>
    </source>
</evidence>
<evidence type="ECO:0000256" key="1">
    <source>
        <dbReference type="ARBA" id="ARBA00002711"/>
    </source>
</evidence>
<feature type="compositionally biased region" description="Basic and acidic residues" evidence="9">
    <location>
        <begin position="51"/>
        <end position="67"/>
    </location>
</feature>
<dbReference type="InterPro" id="IPR031404">
    <property type="entry name" value="Rrt14"/>
</dbReference>
<keyword evidence="6 8" id="KW-0804">Transcription</keyword>
<evidence type="ECO:0000256" key="8">
    <source>
        <dbReference type="RuleBase" id="RU362137"/>
    </source>
</evidence>
<evidence type="ECO:0000256" key="3">
    <source>
        <dbReference type="ARBA" id="ARBA00007142"/>
    </source>
</evidence>
<evidence type="ECO:0000256" key="6">
    <source>
        <dbReference type="ARBA" id="ARBA00023163"/>
    </source>
</evidence>
<dbReference type="Pfam" id="PF17075">
    <property type="entry name" value="RRT14"/>
    <property type="match status" value="1"/>
</dbReference>
<feature type="compositionally biased region" description="Acidic residues" evidence="9">
    <location>
        <begin position="188"/>
        <end position="198"/>
    </location>
</feature>
<proteinExistence type="inferred from homology"/>
<dbReference type="OrthoDB" id="4069371at2759"/>
<dbReference type="GO" id="GO:0005730">
    <property type="term" value="C:nucleolus"/>
    <property type="evidence" value="ECO:0007669"/>
    <property type="project" value="UniProtKB-SubCell"/>
</dbReference>
<organism evidence="10 11">
    <name type="scientific">Candidozyma pseudohaemuli</name>
    <dbReference type="NCBI Taxonomy" id="418784"/>
    <lineage>
        <taxon>Eukaryota</taxon>
        <taxon>Fungi</taxon>
        <taxon>Dikarya</taxon>
        <taxon>Ascomycota</taxon>
        <taxon>Saccharomycotina</taxon>
        <taxon>Pichiomycetes</taxon>
        <taxon>Metschnikowiaceae</taxon>
        <taxon>Candidozyma</taxon>
    </lineage>
</organism>
<protein>
    <recommendedName>
        <fullName evidence="4 8">Regulator of rDNA transcription 14</fullName>
    </recommendedName>
</protein>
<reference evidence="10 11" key="1">
    <citation type="submission" date="2018-03" db="EMBL/GenBank/DDBJ databases">
        <title>Candida pseudohaemulonii genome assembly and annotation.</title>
        <authorList>
            <person name="Munoz J.F."/>
            <person name="Gade L.G."/>
            <person name="Chow N.A."/>
            <person name="Litvintseva A.P."/>
            <person name="Loparev V.N."/>
            <person name="Cuomo C.A."/>
        </authorList>
    </citation>
    <scope>NUCLEOTIDE SEQUENCE [LARGE SCALE GENOMIC DNA]</scope>
    <source>
        <strain evidence="10 11">B12108</strain>
    </source>
</reference>
<dbReference type="STRING" id="418784.A0A2P7YV20"/>
<dbReference type="EMBL" id="PYFQ01000002">
    <property type="protein sequence ID" value="PSK39809.1"/>
    <property type="molecule type" value="Genomic_DNA"/>
</dbReference>
<comment type="function">
    <text evidence="1 8">Involved in ribosome biogenesis, probably through modulation of rDNA transcription.</text>
</comment>
<dbReference type="Proteomes" id="UP000241107">
    <property type="component" value="Unassembled WGS sequence"/>
</dbReference>
<keyword evidence="11" id="KW-1185">Reference proteome</keyword>
<evidence type="ECO:0000256" key="5">
    <source>
        <dbReference type="ARBA" id="ARBA00023015"/>
    </source>
</evidence>
<sequence length="198" mass="22111">MSFKSASSRAKAKATVNKLFDDVLPGASIVPLKKVHTSTASDFALEARKSRLSKGEVRKQNKAERAKQNKAINKRLEKDKKFQKLVKYNVIKGHKGAAASMTPEEEKYLKKLVKKNSNALKRSADINDPDVEDEIMSLQREIIAMRDEKHDRSRDRKLDAKLLAFNDKIKSGTLSYPGLTPGLAPVGLEDDSDESDDE</sequence>
<feature type="region of interest" description="Disordered" evidence="9">
    <location>
        <begin position="51"/>
        <end position="73"/>
    </location>
</feature>
<name>A0A2P7YV20_9ASCO</name>
<dbReference type="AlphaFoldDB" id="A0A2P7YV20"/>
<evidence type="ECO:0000313" key="10">
    <source>
        <dbReference type="EMBL" id="PSK39809.1"/>
    </source>
</evidence>
<evidence type="ECO:0000256" key="7">
    <source>
        <dbReference type="ARBA" id="ARBA00023242"/>
    </source>
</evidence>
<evidence type="ECO:0000256" key="9">
    <source>
        <dbReference type="SAM" id="MobiDB-lite"/>
    </source>
</evidence>
<accession>A0A2P7YV20</accession>
<evidence type="ECO:0000313" key="11">
    <source>
        <dbReference type="Proteomes" id="UP000241107"/>
    </source>
</evidence>
<comment type="subcellular location">
    <subcellularLocation>
        <location evidence="2 8">Nucleus</location>
        <location evidence="2 8">Nucleolus</location>
    </subcellularLocation>
</comment>
<keyword evidence="7 8" id="KW-0539">Nucleus</keyword>